<dbReference type="STRING" id="694270.A0A395TA16"/>
<evidence type="ECO:0000256" key="7">
    <source>
        <dbReference type="PROSITE-ProRule" id="PRU00221"/>
    </source>
</evidence>
<dbReference type="GO" id="GO:0106004">
    <property type="term" value="P:tRNA (guanine-N7)-methylation"/>
    <property type="evidence" value="ECO:0007669"/>
    <property type="project" value="UniProtKB-UniRule"/>
</dbReference>
<comment type="function">
    <text evidence="6">Required for the formation of N(7)-methylguanine at position 46 (m7G46) in tRNA. In the complex, it is required to stabilize and induce conformational changes of the catalytic subunit.</text>
</comment>
<comment type="caution">
    <text evidence="9">The sequence shown here is derived from an EMBL/GenBank/DDBJ whole genome shotgun (WGS) entry which is preliminary data.</text>
</comment>
<evidence type="ECO:0000313" key="9">
    <source>
        <dbReference type="EMBL" id="RGP81528.1"/>
    </source>
</evidence>
<proteinExistence type="inferred from homology"/>
<comment type="subcellular location">
    <subcellularLocation>
        <location evidence="1 6">Nucleus</location>
    </subcellularLocation>
</comment>
<dbReference type="Proteomes" id="UP000266234">
    <property type="component" value="Unassembled WGS sequence"/>
</dbReference>
<evidence type="ECO:0000256" key="6">
    <source>
        <dbReference type="HAMAP-Rule" id="MF_03056"/>
    </source>
</evidence>
<dbReference type="PANTHER" id="PTHR16288">
    <property type="entry name" value="WD40 REPEAT PROTEIN 4"/>
    <property type="match status" value="1"/>
</dbReference>
<dbReference type="PROSITE" id="PS50082">
    <property type="entry name" value="WD_REPEATS_2"/>
    <property type="match status" value="1"/>
</dbReference>
<dbReference type="OrthoDB" id="339900at2759"/>
<sequence length="551" mass="60635">MKIPYNVVHVCCDVLYAARGGKIHSFSLQDGSHLSTWKHPDVDKVDAAVKAISGEVSSENPTDKDPAIVENEDDDGPPAKRQKTEEPKDEATTAEVNAQGDAKNADEVKPEGKKRGGKKSKDRRNQQRPKEHNISRVPDRPVITHLTSTPNGTHILAISGHDKAIWVFESGEKGALNQISKRQVSTYKEYVPFIGPDAQIVVADKFGDVYSLPLLHDPTSQNATRSSTPAIAKPAYKPSANTTTVHSKRNLRALQEQQRHMELATRSKNENNPKSDVPDFESTLLLGHVSMLTAVAIGESEGRRYILTADRDEHIRVSRYIPQAYVIEGFCFGHTEFISSMTIPASRGNVLVSGGGDEDLFVWDWKASKLLSQTSVLSLAREVLPDTAKIAITGLYNLVYPHQGSDLVYILAICQDIPAIFSWQLAEDNTLHRPAIIQLPGKPLDLATKPATGEESPRIITALDPSDPAQATSLATYSLTMTDEKLATSTTTLVNDSDIEIAELDVDEKVVRGLLYNTESLRKQPTEREEERGEEPLPEDQVTGESEVIEE</sequence>
<evidence type="ECO:0000256" key="2">
    <source>
        <dbReference type="ARBA" id="ARBA00022574"/>
    </source>
</evidence>
<keyword evidence="4 6" id="KW-0677">Repeat</keyword>
<dbReference type="InterPro" id="IPR036322">
    <property type="entry name" value="WD40_repeat_dom_sf"/>
</dbReference>
<evidence type="ECO:0000256" key="4">
    <source>
        <dbReference type="ARBA" id="ARBA00022737"/>
    </source>
</evidence>
<protein>
    <submittedName>
        <fullName evidence="9">Uncharacterized protein</fullName>
    </submittedName>
</protein>
<feature type="compositionally biased region" description="Basic and acidic residues" evidence="8">
    <location>
        <begin position="82"/>
        <end position="91"/>
    </location>
</feature>
<keyword evidence="2 6" id="KW-0853">WD repeat</keyword>
<accession>A0A395TA16</accession>
<dbReference type="Pfam" id="PF00400">
    <property type="entry name" value="WD40"/>
    <property type="match status" value="1"/>
</dbReference>
<organism evidence="9 10">
    <name type="scientific">Fusarium longipes</name>
    <dbReference type="NCBI Taxonomy" id="694270"/>
    <lineage>
        <taxon>Eukaryota</taxon>
        <taxon>Fungi</taxon>
        <taxon>Dikarya</taxon>
        <taxon>Ascomycota</taxon>
        <taxon>Pezizomycotina</taxon>
        <taxon>Sordariomycetes</taxon>
        <taxon>Hypocreomycetidae</taxon>
        <taxon>Hypocreales</taxon>
        <taxon>Nectriaceae</taxon>
        <taxon>Fusarium</taxon>
    </lineage>
</organism>
<dbReference type="PANTHER" id="PTHR16288:SF0">
    <property type="entry name" value="TRNA (GUANINE-N(7)-)-METHYLTRANSFERASE NON-CATALYTIC SUBUNIT WDR4"/>
    <property type="match status" value="1"/>
</dbReference>
<feature type="compositionally biased region" description="Basic and acidic residues" evidence="8">
    <location>
        <begin position="123"/>
        <end position="139"/>
    </location>
</feature>
<evidence type="ECO:0000256" key="8">
    <source>
        <dbReference type="SAM" id="MobiDB-lite"/>
    </source>
</evidence>
<dbReference type="InterPro" id="IPR028884">
    <property type="entry name" value="Trm82"/>
</dbReference>
<dbReference type="SUPFAM" id="SSF50978">
    <property type="entry name" value="WD40 repeat-like"/>
    <property type="match status" value="1"/>
</dbReference>
<gene>
    <name evidence="9" type="ORF">FLONG3_260</name>
</gene>
<feature type="compositionally biased region" description="Basic and acidic residues" evidence="8">
    <location>
        <begin position="520"/>
        <end position="535"/>
    </location>
</feature>
<evidence type="ECO:0000313" key="10">
    <source>
        <dbReference type="Proteomes" id="UP000266234"/>
    </source>
</evidence>
<dbReference type="GO" id="GO:0043527">
    <property type="term" value="C:tRNA methyltransferase complex"/>
    <property type="evidence" value="ECO:0007669"/>
    <property type="project" value="TreeGrafter"/>
</dbReference>
<dbReference type="AlphaFoldDB" id="A0A395TA16"/>
<feature type="region of interest" description="Disordered" evidence="8">
    <location>
        <begin position="517"/>
        <end position="551"/>
    </location>
</feature>
<feature type="region of interest" description="Disordered" evidence="8">
    <location>
        <begin position="53"/>
        <end position="147"/>
    </location>
</feature>
<name>A0A395TA16_9HYPO</name>
<keyword evidence="10" id="KW-1185">Reference proteome</keyword>
<feature type="repeat" description="WD" evidence="7">
    <location>
        <begin position="331"/>
        <end position="373"/>
    </location>
</feature>
<comment type="similarity">
    <text evidence="6">Belongs to the WD repeat TRM82 family.</text>
</comment>
<dbReference type="HAMAP" id="MF_03056">
    <property type="entry name" value="TRM82"/>
    <property type="match status" value="1"/>
</dbReference>
<dbReference type="InterPro" id="IPR001680">
    <property type="entry name" value="WD40_rpt"/>
</dbReference>
<dbReference type="Gene3D" id="2.130.10.10">
    <property type="entry name" value="YVTN repeat-like/Quinoprotein amine dehydrogenase"/>
    <property type="match status" value="1"/>
</dbReference>
<keyword evidence="5 6" id="KW-0539">Nucleus</keyword>
<dbReference type="UniPathway" id="UPA00989"/>
<dbReference type="GO" id="GO:0005829">
    <property type="term" value="C:cytosol"/>
    <property type="evidence" value="ECO:0007669"/>
    <property type="project" value="TreeGrafter"/>
</dbReference>
<keyword evidence="3 6" id="KW-0819">tRNA processing</keyword>
<evidence type="ECO:0000256" key="1">
    <source>
        <dbReference type="ARBA" id="ARBA00004123"/>
    </source>
</evidence>
<dbReference type="GO" id="GO:0005634">
    <property type="term" value="C:nucleus"/>
    <property type="evidence" value="ECO:0007669"/>
    <property type="project" value="UniProtKB-SubCell"/>
</dbReference>
<reference evidence="9 10" key="1">
    <citation type="journal article" date="2018" name="PLoS Pathog.">
        <title>Evolution of structural diversity of trichothecenes, a family of toxins produced by plant pathogenic and entomopathogenic fungi.</title>
        <authorList>
            <person name="Proctor R.H."/>
            <person name="McCormick S.P."/>
            <person name="Kim H.S."/>
            <person name="Cardoza R.E."/>
            <person name="Stanley A.M."/>
            <person name="Lindo L."/>
            <person name="Kelly A."/>
            <person name="Brown D.W."/>
            <person name="Lee T."/>
            <person name="Vaughan M.M."/>
            <person name="Alexander N.J."/>
            <person name="Busman M."/>
            <person name="Gutierrez S."/>
        </authorList>
    </citation>
    <scope>NUCLEOTIDE SEQUENCE [LARGE SCALE GENOMIC DNA]</scope>
    <source>
        <strain evidence="9 10">NRRL 20695</strain>
    </source>
</reference>
<evidence type="ECO:0000256" key="3">
    <source>
        <dbReference type="ARBA" id="ARBA00022694"/>
    </source>
</evidence>
<dbReference type="EMBL" id="PXOG01000008">
    <property type="protein sequence ID" value="RGP81528.1"/>
    <property type="molecule type" value="Genomic_DNA"/>
</dbReference>
<dbReference type="InterPro" id="IPR015943">
    <property type="entry name" value="WD40/YVTN_repeat-like_dom_sf"/>
</dbReference>
<comment type="pathway">
    <text evidence="6">tRNA modification; N(7)-methylguanine-tRNA biosynthesis.</text>
</comment>
<feature type="compositionally biased region" description="Basic and acidic residues" evidence="8">
    <location>
        <begin position="103"/>
        <end position="114"/>
    </location>
</feature>
<dbReference type="SMART" id="SM00320">
    <property type="entry name" value="WD40"/>
    <property type="match status" value="3"/>
</dbReference>
<evidence type="ECO:0000256" key="5">
    <source>
        <dbReference type="ARBA" id="ARBA00023242"/>
    </source>
</evidence>